<feature type="region of interest" description="Disordered" evidence="1">
    <location>
        <begin position="377"/>
        <end position="396"/>
    </location>
</feature>
<keyword evidence="3" id="KW-1185">Reference proteome</keyword>
<dbReference type="EMBL" id="JANIEX010000835">
    <property type="protein sequence ID" value="KAJ3562753.1"/>
    <property type="molecule type" value="Genomic_DNA"/>
</dbReference>
<dbReference type="PANTHER" id="PTHR35043">
    <property type="entry name" value="TRANSCRIPTION FACTOR DOMAIN-CONTAINING PROTEIN"/>
    <property type="match status" value="1"/>
</dbReference>
<accession>A0AAD5VKJ4</accession>
<dbReference type="Proteomes" id="UP001213000">
    <property type="component" value="Unassembled WGS sequence"/>
</dbReference>
<dbReference type="PANTHER" id="PTHR35043:SF7">
    <property type="entry name" value="TRANSCRIPTION FACTOR DOMAIN-CONTAINING PROTEIN"/>
    <property type="match status" value="1"/>
</dbReference>
<name>A0AAD5VKJ4_9AGAR</name>
<organism evidence="2 3">
    <name type="scientific">Leucocoprinus birnbaumii</name>
    <dbReference type="NCBI Taxonomy" id="56174"/>
    <lineage>
        <taxon>Eukaryota</taxon>
        <taxon>Fungi</taxon>
        <taxon>Dikarya</taxon>
        <taxon>Basidiomycota</taxon>
        <taxon>Agaricomycotina</taxon>
        <taxon>Agaricomycetes</taxon>
        <taxon>Agaricomycetidae</taxon>
        <taxon>Agaricales</taxon>
        <taxon>Agaricineae</taxon>
        <taxon>Agaricaceae</taxon>
        <taxon>Leucocoprinus</taxon>
    </lineage>
</organism>
<reference evidence="2" key="1">
    <citation type="submission" date="2022-07" db="EMBL/GenBank/DDBJ databases">
        <title>Genome Sequence of Leucocoprinus birnbaumii.</title>
        <authorList>
            <person name="Buettner E."/>
        </authorList>
    </citation>
    <scope>NUCLEOTIDE SEQUENCE</scope>
    <source>
        <strain evidence="2">VT141</strain>
    </source>
</reference>
<protein>
    <submittedName>
        <fullName evidence="2">Uncharacterized protein</fullName>
    </submittedName>
</protein>
<evidence type="ECO:0000313" key="2">
    <source>
        <dbReference type="EMBL" id="KAJ3562753.1"/>
    </source>
</evidence>
<comment type="caution">
    <text evidence="2">The sequence shown here is derived from an EMBL/GenBank/DDBJ whole genome shotgun (WGS) entry which is preliminary data.</text>
</comment>
<gene>
    <name evidence="2" type="ORF">NP233_g9377</name>
</gene>
<proteinExistence type="predicted"/>
<dbReference type="AlphaFoldDB" id="A0AAD5VKJ4"/>
<sequence length="396" mass="44136">MILPLLYANFSTAVVGGSLGEAARRASNAAKRDSTSFDHGGELSDRTTSQIVWSCFVTIFACTWVAIHPNIPGPLESSFQRLRRRIAIAILAVIGPEFIALFAIRQRVAAKAIAREFNDKFNGGVNPQLSLCKKLRQWFGSRSDEKAQRGWTLTHGFFVQMGGLTLYHEGKLVKVLTFSRLLRAIESGEVDIPNIPEEDIIDKSKGDWLSKSAVVVQTTWFVAQCVGRWISHLPLADLEVLTLAFATLNAFVYAVWWSKPQGVDIPLRLQLKSSIGPIPFSFADIDIIRSPVSDHDFVSSLPVLPPVVYEITRAASPNTQSNAPSSTFQTEVISLLTTRESRRETSMVAEVIPEELFDKGNLHWIRRKTKRLLQPAPKHPIHREDIMEPRVQASLG</sequence>
<evidence type="ECO:0000256" key="1">
    <source>
        <dbReference type="SAM" id="MobiDB-lite"/>
    </source>
</evidence>
<evidence type="ECO:0000313" key="3">
    <source>
        <dbReference type="Proteomes" id="UP001213000"/>
    </source>
</evidence>